<feature type="domain" description="ABC transmembrane type-1" evidence="8">
    <location>
        <begin position="76"/>
        <end position="266"/>
    </location>
</feature>
<keyword evidence="10" id="KW-1185">Reference proteome</keyword>
<dbReference type="InterPro" id="IPR000515">
    <property type="entry name" value="MetI-like"/>
</dbReference>
<keyword evidence="2 7" id="KW-0813">Transport</keyword>
<dbReference type="PANTHER" id="PTHR43386">
    <property type="entry name" value="OLIGOPEPTIDE TRANSPORT SYSTEM PERMEASE PROTEIN APPC"/>
    <property type="match status" value="1"/>
</dbReference>
<dbReference type="CDD" id="cd06261">
    <property type="entry name" value="TM_PBP2"/>
    <property type="match status" value="1"/>
</dbReference>
<dbReference type="RefSeq" id="WP_209643519.1">
    <property type="nucleotide sequence ID" value="NZ_JAGINW010000001.1"/>
</dbReference>
<organism evidence="9 10">
    <name type="scientific">Kibdelosporangium banguiense</name>
    <dbReference type="NCBI Taxonomy" id="1365924"/>
    <lineage>
        <taxon>Bacteria</taxon>
        <taxon>Bacillati</taxon>
        <taxon>Actinomycetota</taxon>
        <taxon>Actinomycetes</taxon>
        <taxon>Pseudonocardiales</taxon>
        <taxon>Pseudonocardiaceae</taxon>
        <taxon>Kibdelosporangium</taxon>
    </lineage>
</organism>
<evidence type="ECO:0000256" key="5">
    <source>
        <dbReference type="ARBA" id="ARBA00022989"/>
    </source>
</evidence>
<evidence type="ECO:0000256" key="4">
    <source>
        <dbReference type="ARBA" id="ARBA00022692"/>
    </source>
</evidence>
<dbReference type="Proteomes" id="UP001519332">
    <property type="component" value="Unassembled WGS sequence"/>
</dbReference>
<keyword evidence="4 7" id="KW-0812">Transmembrane</keyword>
<dbReference type="Pfam" id="PF00528">
    <property type="entry name" value="BPD_transp_1"/>
    <property type="match status" value="1"/>
</dbReference>
<keyword evidence="3" id="KW-1003">Cell membrane</keyword>
<evidence type="ECO:0000256" key="6">
    <source>
        <dbReference type="ARBA" id="ARBA00023136"/>
    </source>
</evidence>
<sequence length="277" mass="28734">MAVVQLRLVRRGDPMLAIFGSLCGILVLVAIFGGALAPYAPDQTDILAASQGPSAQHLLGTDSLGRDILSRLLVGARLSFAGPALIVVASSVLGTAIALFSAWHGGWVDRLVARVLNVMFAVPGILVAVLAAAIFGAGFWAPVIALSVVYVPYIARVVRSAAVRQRHLPYVEACQLAGLSAWHICTWHLLRNVAPLVVAQATLGFGWALADFGATSFLGLGVQPPQAEWGVMISDGRSDLLTGAVQQSVSAGLAIVLAVVSFNIVGARLSARIGADG</sequence>
<keyword evidence="6 7" id="KW-0472">Membrane</keyword>
<protein>
    <submittedName>
        <fullName evidence="9">Peptide/nickel transport system permease protein</fullName>
    </submittedName>
</protein>
<dbReference type="Gene3D" id="1.10.3720.10">
    <property type="entry name" value="MetI-like"/>
    <property type="match status" value="1"/>
</dbReference>
<feature type="transmembrane region" description="Helical" evidence="7">
    <location>
        <begin position="16"/>
        <end position="37"/>
    </location>
</feature>
<feature type="transmembrane region" description="Helical" evidence="7">
    <location>
        <begin position="80"/>
        <end position="103"/>
    </location>
</feature>
<evidence type="ECO:0000313" key="10">
    <source>
        <dbReference type="Proteomes" id="UP001519332"/>
    </source>
</evidence>
<gene>
    <name evidence="9" type="ORF">JOF56_006841</name>
</gene>
<dbReference type="SUPFAM" id="SSF161098">
    <property type="entry name" value="MetI-like"/>
    <property type="match status" value="1"/>
</dbReference>
<name>A0ABS4TRF0_9PSEU</name>
<feature type="transmembrane region" description="Helical" evidence="7">
    <location>
        <begin position="244"/>
        <end position="265"/>
    </location>
</feature>
<evidence type="ECO:0000256" key="2">
    <source>
        <dbReference type="ARBA" id="ARBA00022448"/>
    </source>
</evidence>
<keyword evidence="5 7" id="KW-1133">Transmembrane helix</keyword>
<evidence type="ECO:0000256" key="1">
    <source>
        <dbReference type="ARBA" id="ARBA00004651"/>
    </source>
</evidence>
<comment type="caution">
    <text evidence="9">The sequence shown here is derived from an EMBL/GenBank/DDBJ whole genome shotgun (WGS) entry which is preliminary data.</text>
</comment>
<dbReference type="EMBL" id="JAGINW010000001">
    <property type="protein sequence ID" value="MBP2326456.1"/>
    <property type="molecule type" value="Genomic_DNA"/>
</dbReference>
<comment type="similarity">
    <text evidence="7">Belongs to the binding-protein-dependent transport system permease family.</text>
</comment>
<evidence type="ECO:0000256" key="7">
    <source>
        <dbReference type="RuleBase" id="RU363032"/>
    </source>
</evidence>
<proteinExistence type="inferred from homology"/>
<dbReference type="InterPro" id="IPR050366">
    <property type="entry name" value="BP-dependent_transpt_permease"/>
</dbReference>
<dbReference type="PROSITE" id="PS50928">
    <property type="entry name" value="ABC_TM1"/>
    <property type="match status" value="1"/>
</dbReference>
<comment type="subcellular location">
    <subcellularLocation>
        <location evidence="1 7">Cell membrane</location>
        <topology evidence="1 7">Multi-pass membrane protein</topology>
    </subcellularLocation>
</comment>
<feature type="transmembrane region" description="Helical" evidence="7">
    <location>
        <begin position="139"/>
        <end position="158"/>
    </location>
</feature>
<evidence type="ECO:0000256" key="3">
    <source>
        <dbReference type="ARBA" id="ARBA00022475"/>
    </source>
</evidence>
<feature type="transmembrane region" description="Helical" evidence="7">
    <location>
        <begin position="115"/>
        <end position="133"/>
    </location>
</feature>
<accession>A0ABS4TRF0</accession>
<dbReference type="PANTHER" id="PTHR43386:SF3">
    <property type="entry name" value="GLUTATHIONE TRANSPORT SYSTEM PERMEASE PROTEIN GSID"/>
    <property type="match status" value="1"/>
</dbReference>
<dbReference type="InterPro" id="IPR035906">
    <property type="entry name" value="MetI-like_sf"/>
</dbReference>
<reference evidence="9 10" key="1">
    <citation type="submission" date="2021-03" db="EMBL/GenBank/DDBJ databases">
        <title>Sequencing the genomes of 1000 actinobacteria strains.</title>
        <authorList>
            <person name="Klenk H.-P."/>
        </authorList>
    </citation>
    <scope>NUCLEOTIDE SEQUENCE [LARGE SCALE GENOMIC DNA]</scope>
    <source>
        <strain evidence="9 10">DSM 46670</strain>
    </source>
</reference>
<evidence type="ECO:0000313" key="9">
    <source>
        <dbReference type="EMBL" id="MBP2326456.1"/>
    </source>
</evidence>
<evidence type="ECO:0000259" key="8">
    <source>
        <dbReference type="PROSITE" id="PS50928"/>
    </source>
</evidence>